<reference evidence="2" key="1">
    <citation type="submission" date="2021-04" db="EMBL/GenBank/DDBJ databases">
        <authorList>
            <person name="Cornetti L."/>
        </authorList>
    </citation>
    <scope>NUCLEOTIDE SEQUENCE</scope>
</reference>
<proteinExistence type="predicted"/>
<accession>A0A9N6ZGQ0</accession>
<feature type="transmembrane region" description="Helical" evidence="1">
    <location>
        <begin position="293"/>
        <end position="311"/>
    </location>
</feature>
<protein>
    <submittedName>
        <fullName evidence="2">EOG090X0BGA</fullName>
    </submittedName>
</protein>
<organism evidence="2">
    <name type="scientific">Evadne anonyx</name>
    <dbReference type="NCBI Taxonomy" id="141404"/>
    <lineage>
        <taxon>Eukaryota</taxon>
        <taxon>Metazoa</taxon>
        <taxon>Ecdysozoa</taxon>
        <taxon>Arthropoda</taxon>
        <taxon>Crustacea</taxon>
        <taxon>Branchiopoda</taxon>
        <taxon>Diplostraca</taxon>
        <taxon>Cladocera</taxon>
        <taxon>Onychopoda</taxon>
        <taxon>Podonidae</taxon>
        <taxon>Evadne</taxon>
    </lineage>
</organism>
<feature type="transmembrane region" description="Helical" evidence="1">
    <location>
        <begin position="164"/>
        <end position="184"/>
    </location>
</feature>
<dbReference type="GO" id="GO:0031625">
    <property type="term" value="F:ubiquitin protein ligase binding"/>
    <property type="evidence" value="ECO:0007669"/>
    <property type="project" value="TreeGrafter"/>
</dbReference>
<dbReference type="PANTHER" id="PTHR12740:SF4">
    <property type="entry name" value="JNK1_MAPK8-ASSOCIATED MEMBRANE PROTEIN"/>
    <property type="match status" value="1"/>
</dbReference>
<feature type="transmembrane region" description="Helical" evidence="1">
    <location>
        <begin position="228"/>
        <end position="247"/>
    </location>
</feature>
<dbReference type="PANTHER" id="PTHR12740">
    <property type="entry name" value="JNK1/MAPK8-ASSOCIATED MEMBRANE PROTEIN"/>
    <property type="match status" value="1"/>
</dbReference>
<evidence type="ECO:0000256" key="1">
    <source>
        <dbReference type="SAM" id="Phobius"/>
    </source>
</evidence>
<gene>
    <name evidence="2" type="primary">EOG090X0BGA</name>
</gene>
<sequence length="323" mass="36828">MLPIVMVNCYTYEKGSVVEMSHCPGMYCGRHKVENGNSTLWSPCEACPRGYRVNKAGECIECNSSPTTYDWMYLCFMALLGLLVQWYSIDSITSDSEFTFRTLSIHTSALVETLLAGFVSLLLNPPIGSLKLHSCDIHRMSDWYTMMHNPSPNYEETLHCSQEAVYPLYSIVFIHYGVCIVMLLMIRPLVNKTFKIVGHTASRPIYAALYFFPFLGLLHGIMAGVIYYSFPSITILLSLLSHVFHFASRKDQSWQKLLQESVSSVHNLLVVVGHWLLHAYGIVSLTMWLQPEIFIILVIFVPLPTVLYVLFSRFTDPVKFHNE</sequence>
<feature type="transmembrane region" description="Helical" evidence="1">
    <location>
        <begin position="71"/>
        <end position="89"/>
    </location>
</feature>
<dbReference type="GO" id="GO:0036503">
    <property type="term" value="P:ERAD pathway"/>
    <property type="evidence" value="ECO:0007669"/>
    <property type="project" value="TreeGrafter"/>
</dbReference>
<keyword evidence="1" id="KW-1133">Transmembrane helix</keyword>
<keyword evidence="1" id="KW-0472">Membrane</keyword>
<feature type="transmembrane region" description="Helical" evidence="1">
    <location>
        <begin position="205"/>
        <end position="222"/>
    </location>
</feature>
<dbReference type="GO" id="GO:0016020">
    <property type="term" value="C:membrane"/>
    <property type="evidence" value="ECO:0007669"/>
    <property type="project" value="InterPro"/>
</dbReference>
<dbReference type="AlphaFoldDB" id="A0A9N6ZGQ0"/>
<feature type="transmembrane region" description="Helical" evidence="1">
    <location>
        <begin position="268"/>
        <end position="287"/>
    </location>
</feature>
<dbReference type="EMBL" id="OC986074">
    <property type="protein sequence ID" value="CAG4642729.1"/>
    <property type="molecule type" value="Genomic_DNA"/>
</dbReference>
<name>A0A9N6ZGQ0_9CRUS</name>
<evidence type="ECO:0000313" key="2">
    <source>
        <dbReference type="EMBL" id="CAG4642729.1"/>
    </source>
</evidence>
<keyword evidence="1" id="KW-0812">Transmembrane</keyword>
<dbReference type="InterPro" id="IPR008485">
    <property type="entry name" value="JAMP"/>
</dbReference>
<dbReference type="GO" id="GO:0006986">
    <property type="term" value="P:response to unfolded protein"/>
    <property type="evidence" value="ECO:0007669"/>
    <property type="project" value="InterPro"/>
</dbReference>
<dbReference type="Pfam" id="PF05571">
    <property type="entry name" value="JAMP"/>
    <property type="match status" value="1"/>
</dbReference>